<dbReference type="OrthoDB" id="9782620at2"/>
<dbReference type="PANTHER" id="PTHR13604">
    <property type="entry name" value="DC12-RELATED"/>
    <property type="match status" value="1"/>
</dbReference>
<dbReference type="GO" id="GO:0106300">
    <property type="term" value="P:protein-DNA covalent cross-linking repair"/>
    <property type="evidence" value="ECO:0007669"/>
    <property type="project" value="InterPro"/>
</dbReference>
<accession>A0A2W7MLE8</accession>
<dbReference type="RefSeq" id="WP_111440933.1">
    <property type="nucleotide sequence ID" value="NZ_QKZI01000012.1"/>
</dbReference>
<evidence type="ECO:0000256" key="2">
    <source>
        <dbReference type="ARBA" id="ARBA00022670"/>
    </source>
</evidence>
<reference evidence="9 10" key="1">
    <citation type="submission" date="2018-06" db="EMBL/GenBank/DDBJ databases">
        <title>Genomic Encyclopedia of Type Strains, Phase IV (KMG-IV): sequencing the most valuable type-strain genomes for metagenomic binning, comparative biology and taxonomic classification.</title>
        <authorList>
            <person name="Goeker M."/>
        </authorList>
    </citation>
    <scope>NUCLEOTIDE SEQUENCE [LARGE SCALE GENOMIC DNA]</scope>
    <source>
        <strain evidence="9 10">DSM 5</strain>
    </source>
</reference>
<dbReference type="SUPFAM" id="SSF143081">
    <property type="entry name" value="BB1717-like"/>
    <property type="match status" value="1"/>
</dbReference>
<dbReference type="Pfam" id="PF02586">
    <property type="entry name" value="SRAP"/>
    <property type="match status" value="1"/>
</dbReference>
<keyword evidence="3" id="KW-0227">DNA damage</keyword>
<dbReference type="Proteomes" id="UP000248646">
    <property type="component" value="Unassembled WGS sequence"/>
</dbReference>
<dbReference type="GO" id="GO:0016829">
    <property type="term" value="F:lyase activity"/>
    <property type="evidence" value="ECO:0007669"/>
    <property type="project" value="UniProtKB-KW"/>
</dbReference>
<name>A0A2W7MLE8_9BACI</name>
<evidence type="ECO:0000256" key="6">
    <source>
        <dbReference type="ARBA" id="ARBA00023125"/>
    </source>
</evidence>
<comment type="caution">
    <text evidence="9">The sequence shown here is derived from an EMBL/GenBank/DDBJ whole genome shotgun (WGS) entry which is preliminary data.</text>
</comment>
<proteinExistence type="inferred from homology"/>
<dbReference type="AlphaFoldDB" id="A0A2W7MLE8"/>
<dbReference type="EMBL" id="QKZI01000012">
    <property type="protein sequence ID" value="PZX02398.1"/>
    <property type="molecule type" value="Genomic_DNA"/>
</dbReference>
<dbReference type="GO" id="GO:0006508">
    <property type="term" value="P:proteolysis"/>
    <property type="evidence" value="ECO:0007669"/>
    <property type="project" value="UniProtKB-KW"/>
</dbReference>
<keyword evidence="4 8" id="KW-0378">Hydrolase</keyword>
<keyword evidence="5" id="KW-0190">Covalent protein-DNA linkage</keyword>
<evidence type="ECO:0000256" key="5">
    <source>
        <dbReference type="ARBA" id="ARBA00023124"/>
    </source>
</evidence>
<dbReference type="GO" id="GO:0003697">
    <property type="term" value="F:single-stranded DNA binding"/>
    <property type="evidence" value="ECO:0007669"/>
    <property type="project" value="InterPro"/>
</dbReference>
<evidence type="ECO:0000313" key="10">
    <source>
        <dbReference type="Proteomes" id="UP000248646"/>
    </source>
</evidence>
<dbReference type="Gene3D" id="3.90.1680.10">
    <property type="entry name" value="SOS response associated peptidase-like"/>
    <property type="match status" value="1"/>
</dbReference>
<evidence type="ECO:0000256" key="3">
    <source>
        <dbReference type="ARBA" id="ARBA00022763"/>
    </source>
</evidence>
<dbReference type="EC" id="3.4.-.-" evidence="8"/>
<evidence type="ECO:0000256" key="4">
    <source>
        <dbReference type="ARBA" id="ARBA00022801"/>
    </source>
</evidence>
<keyword evidence="10" id="KW-1185">Reference proteome</keyword>
<comment type="similarity">
    <text evidence="1 8">Belongs to the SOS response-associated peptidase family.</text>
</comment>
<dbReference type="PANTHER" id="PTHR13604:SF0">
    <property type="entry name" value="ABASIC SITE PROCESSING PROTEIN HMCES"/>
    <property type="match status" value="1"/>
</dbReference>
<gene>
    <name evidence="9" type="ORF">C7437_11237</name>
</gene>
<organism evidence="9 10">
    <name type="scientific">Psychrobacillus insolitus</name>
    <dbReference type="NCBI Taxonomy" id="1461"/>
    <lineage>
        <taxon>Bacteria</taxon>
        <taxon>Bacillati</taxon>
        <taxon>Bacillota</taxon>
        <taxon>Bacilli</taxon>
        <taxon>Bacillales</taxon>
        <taxon>Bacillaceae</taxon>
        <taxon>Psychrobacillus</taxon>
    </lineage>
</organism>
<protein>
    <recommendedName>
        <fullName evidence="8">Abasic site processing protein</fullName>
        <ecNumber evidence="8">3.4.-.-</ecNumber>
    </recommendedName>
</protein>
<evidence type="ECO:0000256" key="7">
    <source>
        <dbReference type="ARBA" id="ARBA00023239"/>
    </source>
</evidence>
<sequence length="213" mass="24951">MCGRFTLFATYEEIIDQFDIQKAFDEHYYTESFNIAPTQKVVAIINDGRMNRMGNLKWGLIPSWEKDDKTASKLINARSETIHEKPSFKKSFSQRRCLIPMDSFFEWKRVEKKKTSMRVKMKDDSLFAVAGLWDTWQSPTGEAIHTCTFLTTEPNDLMKDIHDCMPVILPKEHQSIWLDSTIIDLNRKTIKTEDKMHSFQLNFDEIVDVNLLT</sequence>
<dbReference type="GO" id="GO:0008233">
    <property type="term" value="F:peptidase activity"/>
    <property type="evidence" value="ECO:0007669"/>
    <property type="project" value="UniProtKB-KW"/>
</dbReference>
<keyword evidence="2 8" id="KW-0645">Protease</keyword>
<keyword evidence="6" id="KW-0238">DNA-binding</keyword>
<evidence type="ECO:0000313" key="9">
    <source>
        <dbReference type="EMBL" id="PZX02398.1"/>
    </source>
</evidence>
<evidence type="ECO:0000256" key="1">
    <source>
        <dbReference type="ARBA" id="ARBA00008136"/>
    </source>
</evidence>
<evidence type="ECO:0000256" key="8">
    <source>
        <dbReference type="RuleBase" id="RU364100"/>
    </source>
</evidence>
<dbReference type="InterPro" id="IPR003738">
    <property type="entry name" value="SRAP"/>
</dbReference>
<dbReference type="InterPro" id="IPR036590">
    <property type="entry name" value="SRAP-like"/>
</dbReference>
<keyword evidence="7" id="KW-0456">Lyase</keyword>